<reference evidence="1 2" key="1">
    <citation type="submission" date="2024-11" db="EMBL/GenBank/DDBJ databases">
        <title>A near-complete genome assembly of Cinchona calisaya.</title>
        <authorList>
            <person name="Lian D.C."/>
            <person name="Zhao X.W."/>
            <person name="Wei L."/>
        </authorList>
    </citation>
    <scope>NUCLEOTIDE SEQUENCE [LARGE SCALE GENOMIC DNA]</scope>
    <source>
        <tissue evidence="1">Nenye</tissue>
    </source>
</reference>
<gene>
    <name evidence="1" type="ORF">ACH5RR_029082</name>
</gene>
<name>A0ABD2YSU9_9GENT</name>
<keyword evidence="2" id="KW-1185">Reference proteome</keyword>
<accession>A0ABD2YSU9</accession>
<organism evidence="1 2">
    <name type="scientific">Cinchona calisaya</name>
    <dbReference type="NCBI Taxonomy" id="153742"/>
    <lineage>
        <taxon>Eukaryota</taxon>
        <taxon>Viridiplantae</taxon>
        <taxon>Streptophyta</taxon>
        <taxon>Embryophyta</taxon>
        <taxon>Tracheophyta</taxon>
        <taxon>Spermatophyta</taxon>
        <taxon>Magnoliopsida</taxon>
        <taxon>eudicotyledons</taxon>
        <taxon>Gunneridae</taxon>
        <taxon>Pentapetalae</taxon>
        <taxon>asterids</taxon>
        <taxon>lamiids</taxon>
        <taxon>Gentianales</taxon>
        <taxon>Rubiaceae</taxon>
        <taxon>Cinchonoideae</taxon>
        <taxon>Cinchoneae</taxon>
        <taxon>Cinchona</taxon>
    </lineage>
</organism>
<dbReference type="EMBL" id="JBJUIK010000012">
    <property type="protein sequence ID" value="KAL3509681.1"/>
    <property type="molecule type" value="Genomic_DNA"/>
</dbReference>
<evidence type="ECO:0000313" key="2">
    <source>
        <dbReference type="Proteomes" id="UP001630127"/>
    </source>
</evidence>
<evidence type="ECO:0000313" key="1">
    <source>
        <dbReference type="EMBL" id="KAL3509681.1"/>
    </source>
</evidence>
<sequence>MNIEFWIFGLFRSYSITAAASSRHQWLLEFCSGSYVAFSTEGLRHGYSGSSGQWTMVERNASRVFAAASSCHQWSLDLSSHSYVAFATDGLRHDCSGSSGQWTMVERDAGRGAENREAILFPSPLIKPDLDSDLDLLTKLFSIKQMICSDNFRPD</sequence>
<dbReference type="Proteomes" id="UP001630127">
    <property type="component" value="Unassembled WGS sequence"/>
</dbReference>
<comment type="caution">
    <text evidence="1">The sequence shown here is derived from an EMBL/GenBank/DDBJ whole genome shotgun (WGS) entry which is preliminary data.</text>
</comment>
<proteinExistence type="predicted"/>
<protein>
    <submittedName>
        <fullName evidence="1">Uncharacterized protein</fullName>
    </submittedName>
</protein>
<dbReference type="AlphaFoldDB" id="A0ABD2YSU9"/>